<dbReference type="KEGG" id="sdv:BN159_4683"/>
<protein>
    <submittedName>
        <fullName evidence="2">Putative membrane protein</fullName>
    </submittedName>
</protein>
<evidence type="ECO:0000313" key="3">
    <source>
        <dbReference type="Proteomes" id="UP000008043"/>
    </source>
</evidence>
<sequence>MTGMVSVVRVASVVSVLVAVLSSVMRAVIHDYVLIPLLTRPESLCPRAHCREPYTPRGYSWKRRPRVTGAEETSKGPTANSGALRHRAR</sequence>
<organism evidence="2 3">
    <name type="scientific">Streptomyces davaonensis (strain DSM 101723 / JCM 4913 / KCC S-0913 / 768)</name>
    <dbReference type="NCBI Taxonomy" id="1214101"/>
    <lineage>
        <taxon>Bacteria</taxon>
        <taxon>Bacillati</taxon>
        <taxon>Actinomycetota</taxon>
        <taxon>Actinomycetes</taxon>
        <taxon>Kitasatosporales</taxon>
        <taxon>Streptomycetaceae</taxon>
        <taxon>Streptomyces</taxon>
    </lineage>
</organism>
<evidence type="ECO:0000256" key="1">
    <source>
        <dbReference type="SAM" id="MobiDB-lite"/>
    </source>
</evidence>
<accession>K4R7H4</accession>
<dbReference type="STRING" id="1214101.BN159_4683"/>
<reference evidence="2 3" key="1">
    <citation type="journal article" date="2012" name="J. Bacteriol.">
        <title>Genome sequence of the bacterium Streptomyces davawensis JCM 4913 and heterologous production of the unique antibiotic roseoflavin.</title>
        <authorList>
            <person name="Jankowitsch F."/>
            <person name="Schwarz J."/>
            <person name="Ruckert C."/>
            <person name="Gust B."/>
            <person name="Szczepanowski R."/>
            <person name="Blom J."/>
            <person name="Pelzer S."/>
            <person name="Kalinowski J."/>
            <person name="Mack M."/>
        </authorList>
    </citation>
    <scope>NUCLEOTIDE SEQUENCE [LARGE SCALE GENOMIC DNA]</scope>
    <source>
        <strain evidence="3">DSM 101723 / JCM 4913 / KCC S-0913 / 768</strain>
    </source>
</reference>
<proteinExistence type="predicted"/>
<keyword evidence="3" id="KW-1185">Reference proteome</keyword>
<gene>
    <name evidence="2" type="ORF">BN159_4683</name>
</gene>
<dbReference type="AlphaFoldDB" id="K4R7H4"/>
<dbReference type="EMBL" id="HE971709">
    <property type="protein sequence ID" value="CCK29062.1"/>
    <property type="molecule type" value="Genomic_DNA"/>
</dbReference>
<dbReference type="Proteomes" id="UP000008043">
    <property type="component" value="Chromosome"/>
</dbReference>
<dbReference type="HOGENOM" id="CLU_2453241_0_0_11"/>
<feature type="region of interest" description="Disordered" evidence="1">
    <location>
        <begin position="61"/>
        <end position="89"/>
    </location>
</feature>
<evidence type="ECO:0000313" key="2">
    <source>
        <dbReference type="EMBL" id="CCK29062.1"/>
    </source>
</evidence>
<name>K4R7H4_STRDJ</name>